<keyword evidence="7" id="KW-1185">Reference proteome</keyword>
<dbReference type="GO" id="GO:0000981">
    <property type="term" value="F:DNA-binding transcription factor activity, RNA polymerase II-specific"/>
    <property type="evidence" value="ECO:0007669"/>
    <property type="project" value="TreeGrafter"/>
</dbReference>
<dbReference type="PANTHER" id="PTHR45891:SF3">
    <property type="entry name" value="ZINC FINGER PROTEIN 2"/>
    <property type="match status" value="1"/>
</dbReference>
<dbReference type="PANTHER" id="PTHR45891">
    <property type="entry name" value="ZINC FINGER HOMEOBOX PROTEIN"/>
    <property type="match status" value="1"/>
</dbReference>
<feature type="region of interest" description="Disordered" evidence="5">
    <location>
        <begin position="104"/>
        <end position="125"/>
    </location>
</feature>
<evidence type="ECO:0000256" key="5">
    <source>
        <dbReference type="SAM" id="MobiDB-lite"/>
    </source>
</evidence>
<comment type="caution">
    <text evidence="6">The sequence shown here is derived from an EMBL/GenBank/DDBJ whole genome shotgun (WGS) entry which is preliminary data.</text>
</comment>
<feature type="region of interest" description="Disordered" evidence="5">
    <location>
        <begin position="179"/>
        <end position="207"/>
    </location>
</feature>
<protein>
    <submittedName>
        <fullName evidence="6">Zinc finger homeobox protein 4</fullName>
    </submittedName>
</protein>
<keyword evidence="4" id="KW-0862">Zinc</keyword>
<organism evidence="6 7">
    <name type="scientific">Caerostris extrusa</name>
    <name type="common">Bark spider</name>
    <name type="synonym">Caerostris bankana</name>
    <dbReference type="NCBI Taxonomy" id="172846"/>
    <lineage>
        <taxon>Eukaryota</taxon>
        <taxon>Metazoa</taxon>
        <taxon>Ecdysozoa</taxon>
        <taxon>Arthropoda</taxon>
        <taxon>Chelicerata</taxon>
        <taxon>Arachnida</taxon>
        <taxon>Araneae</taxon>
        <taxon>Araneomorphae</taxon>
        <taxon>Entelegynae</taxon>
        <taxon>Araneoidea</taxon>
        <taxon>Araneidae</taxon>
        <taxon>Caerostris</taxon>
    </lineage>
</organism>
<evidence type="ECO:0000256" key="3">
    <source>
        <dbReference type="ARBA" id="ARBA00022737"/>
    </source>
</evidence>
<name>A0AAV4MZ76_CAEEX</name>
<proteinExistence type="predicted"/>
<evidence type="ECO:0000256" key="4">
    <source>
        <dbReference type="ARBA" id="ARBA00022833"/>
    </source>
</evidence>
<keyword evidence="3" id="KW-0677">Repeat</keyword>
<evidence type="ECO:0000256" key="2">
    <source>
        <dbReference type="ARBA" id="ARBA00022723"/>
    </source>
</evidence>
<dbReference type="AlphaFoldDB" id="A0AAV4MZ76"/>
<keyword evidence="6" id="KW-0371">Homeobox</keyword>
<dbReference type="GO" id="GO:0005634">
    <property type="term" value="C:nucleus"/>
    <property type="evidence" value="ECO:0007669"/>
    <property type="project" value="UniProtKB-SubCell"/>
</dbReference>
<dbReference type="EMBL" id="BPLR01002781">
    <property type="protein sequence ID" value="GIX77668.1"/>
    <property type="molecule type" value="Genomic_DNA"/>
</dbReference>
<dbReference type="GO" id="GO:0046872">
    <property type="term" value="F:metal ion binding"/>
    <property type="evidence" value="ECO:0007669"/>
    <property type="project" value="UniProtKB-KW"/>
</dbReference>
<keyword evidence="2" id="KW-0479">Metal-binding</keyword>
<dbReference type="GO" id="GO:0000978">
    <property type="term" value="F:RNA polymerase II cis-regulatory region sequence-specific DNA binding"/>
    <property type="evidence" value="ECO:0007669"/>
    <property type="project" value="TreeGrafter"/>
</dbReference>
<sequence>MVSTSGMISILTLRKEERRGRRRHGGRQCRFPPSIAIPPPEGTSQDLLEEEGDASNNSSASDVETFNGKIVYNPDGSAYIIEGVDSELSDDEYGGRDLFSFLPPGKKGNVRASSSSPRAAAQSPVETQPQLVNALHIARHPALFSAVCGPTYNNFLRENNHKVPEIPVMHSYRVFTLKERTDGEGSPSSSATTTASTTNVPSSDAPSYSMWDCGTVPVKPILMCFICKLSFGFTKSFVAHATGEHSLSLNDAEKELVSRKIYRL</sequence>
<keyword evidence="6" id="KW-0238">DNA-binding</keyword>
<dbReference type="InterPro" id="IPR051968">
    <property type="entry name" value="ZnFinger_Homeobox_TR"/>
</dbReference>
<feature type="compositionally biased region" description="Low complexity" evidence="5">
    <location>
        <begin position="186"/>
        <end position="203"/>
    </location>
</feature>
<feature type="compositionally biased region" description="Low complexity" evidence="5">
    <location>
        <begin position="111"/>
        <end position="124"/>
    </location>
</feature>
<evidence type="ECO:0000256" key="1">
    <source>
        <dbReference type="ARBA" id="ARBA00004123"/>
    </source>
</evidence>
<dbReference type="Proteomes" id="UP001054945">
    <property type="component" value="Unassembled WGS sequence"/>
</dbReference>
<evidence type="ECO:0000313" key="7">
    <source>
        <dbReference type="Proteomes" id="UP001054945"/>
    </source>
</evidence>
<gene>
    <name evidence="6" type="primary">Zfhx4</name>
    <name evidence="6" type="ORF">CEXT_81611</name>
</gene>
<accession>A0AAV4MZ76</accession>
<reference evidence="6 7" key="1">
    <citation type="submission" date="2021-06" db="EMBL/GenBank/DDBJ databases">
        <title>Caerostris extrusa draft genome.</title>
        <authorList>
            <person name="Kono N."/>
            <person name="Arakawa K."/>
        </authorList>
    </citation>
    <scope>NUCLEOTIDE SEQUENCE [LARGE SCALE GENOMIC DNA]</scope>
</reference>
<comment type="subcellular location">
    <subcellularLocation>
        <location evidence="1">Nucleus</location>
    </subcellularLocation>
</comment>
<feature type="region of interest" description="Disordered" evidence="5">
    <location>
        <begin position="15"/>
        <end position="61"/>
    </location>
</feature>
<evidence type="ECO:0000313" key="6">
    <source>
        <dbReference type="EMBL" id="GIX77668.1"/>
    </source>
</evidence>